<dbReference type="Gene3D" id="1.10.10.2520">
    <property type="entry name" value="Cell wall hydrolase SleB, domain 1"/>
    <property type="match status" value="1"/>
</dbReference>
<feature type="domain" description="Cell wall hydrolase SleB" evidence="2">
    <location>
        <begin position="108"/>
        <end position="210"/>
    </location>
</feature>
<evidence type="ECO:0000259" key="2">
    <source>
        <dbReference type="Pfam" id="PF07486"/>
    </source>
</evidence>
<evidence type="ECO:0000313" key="4">
    <source>
        <dbReference type="Proteomes" id="UP000218151"/>
    </source>
</evidence>
<protein>
    <submittedName>
        <fullName evidence="3">Cell wall hydrolase</fullName>
    </submittedName>
</protein>
<feature type="chain" id="PRO_5012290984" evidence="1">
    <location>
        <begin position="30"/>
        <end position="211"/>
    </location>
</feature>
<keyword evidence="4" id="KW-1185">Reference proteome</keyword>
<feature type="signal peptide" evidence="1">
    <location>
        <begin position="1"/>
        <end position="29"/>
    </location>
</feature>
<dbReference type="AlphaFoldDB" id="A0A2A2SE41"/>
<dbReference type="GO" id="GO:0016787">
    <property type="term" value="F:hydrolase activity"/>
    <property type="evidence" value="ECO:0007669"/>
    <property type="project" value="UniProtKB-KW"/>
</dbReference>
<sequence length="211" mass="22399">MTFFQRAATIAVMTFTLGGLISTSKPSQAAQIEPSAINTASLTTPATNAVAPTPVPQILPTVTPEAPEPTPASFDTLDEAVDAHRDGSVEDEEALRCLATTIFYESKGEPLAGQLAVAEVVINRAKSGRFASDICGVVKQRGQFSFVRRGVLPSVDAANRMYKTAVAVAKVALADAWKSPAPKALFFNGRRVGLPGRLTKVALIGNHIFYR</sequence>
<dbReference type="InterPro" id="IPR042047">
    <property type="entry name" value="SleB_dom1"/>
</dbReference>
<dbReference type="InterPro" id="IPR011105">
    <property type="entry name" value="Cell_wall_hydrolase_SleB"/>
</dbReference>
<gene>
    <name evidence="3" type="ORF">CKY28_07535</name>
</gene>
<dbReference type="OrthoDB" id="9785345at2"/>
<keyword evidence="1" id="KW-0732">Signal</keyword>
<evidence type="ECO:0000256" key="1">
    <source>
        <dbReference type="SAM" id="SignalP"/>
    </source>
</evidence>
<organism evidence="3 4">
    <name type="scientific">Sphingomonas lenta</name>
    <dbReference type="NCBI Taxonomy" id="1141887"/>
    <lineage>
        <taxon>Bacteria</taxon>
        <taxon>Pseudomonadati</taxon>
        <taxon>Pseudomonadota</taxon>
        <taxon>Alphaproteobacteria</taxon>
        <taxon>Sphingomonadales</taxon>
        <taxon>Sphingomonadaceae</taxon>
        <taxon>Sphingomonas</taxon>
    </lineage>
</organism>
<evidence type="ECO:0000313" key="3">
    <source>
        <dbReference type="EMBL" id="PAX07508.1"/>
    </source>
</evidence>
<comment type="caution">
    <text evidence="3">The sequence shown here is derived from an EMBL/GenBank/DDBJ whole genome shotgun (WGS) entry which is preliminary data.</text>
</comment>
<accession>A0A2A2SE41</accession>
<name>A0A2A2SE41_9SPHN</name>
<reference evidence="4" key="1">
    <citation type="submission" date="2017-09" db="EMBL/GenBank/DDBJ databases">
        <authorList>
            <person name="Feng G."/>
            <person name="Zhu H."/>
        </authorList>
    </citation>
    <scope>NUCLEOTIDE SEQUENCE [LARGE SCALE GENOMIC DNA]</scope>
    <source>
        <strain evidence="4">1PNM-20</strain>
    </source>
</reference>
<dbReference type="EMBL" id="NSLI01000003">
    <property type="protein sequence ID" value="PAX07508.1"/>
    <property type="molecule type" value="Genomic_DNA"/>
</dbReference>
<keyword evidence="3" id="KW-0378">Hydrolase</keyword>
<dbReference type="Proteomes" id="UP000218151">
    <property type="component" value="Unassembled WGS sequence"/>
</dbReference>
<proteinExistence type="predicted"/>
<dbReference type="Pfam" id="PF07486">
    <property type="entry name" value="Hydrolase_2"/>
    <property type="match status" value="1"/>
</dbReference>